<organism evidence="1">
    <name type="scientific">viral metagenome</name>
    <dbReference type="NCBI Taxonomy" id="1070528"/>
    <lineage>
        <taxon>unclassified sequences</taxon>
        <taxon>metagenomes</taxon>
        <taxon>organismal metagenomes</taxon>
    </lineage>
</organism>
<accession>A0A6C0DIW1</accession>
<reference evidence="1" key="1">
    <citation type="journal article" date="2020" name="Nature">
        <title>Giant virus diversity and host interactions through global metagenomics.</title>
        <authorList>
            <person name="Schulz F."/>
            <person name="Roux S."/>
            <person name="Paez-Espino D."/>
            <person name="Jungbluth S."/>
            <person name="Walsh D.A."/>
            <person name="Denef V.J."/>
            <person name="McMahon K.D."/>
            <person name="Konstantinidis K.T."/>
            <person name="Eloe-Fadrosh E.A."/>
            <person name="Kyrpides N.C."/>
            <person name="Woyke T."/>
        </authorList>
    </citation>
    <scope>NUCLEOTIDE SEQUENCE</scope>
    <source>
        <strain evidence="1">GVMAG-M-3300023174-207</strain>
    </source>
</reference>
<protein>
    <submittedName>
        <fullName evidence="1">Uncharacterized protein</fullName>
    </submittedName>
</protein>
<dbReference type="AlphaFoldDB" id="A0A6C0DIW1"/>
<evidence type="ECO:0000313" key="1">
    <source>
        <dbReference type="EMBL" id="QHT16878.1"/>
    </source>
</evidence>
<proteinExistence type="predicted"/>
<sequence length="208" mass="24101">MDLIIKYSEACNKFFSYLVENDIVQSDKDVLNLLLQNNLRVSLGKCKVDNMNVCKTIIKSGTRKGEECGKTFKSGERACKMHSKTKATITTTNTVNEEEPYEEDEVYIIRKNLYNNFVYGNTGLIFKSSTEKYIVAKEGNKGEWLPLDESDIALCKKNGLRWKKIENKVKGETFNLEVLKKYDVFPKLDERYVQRFLNTEDCEENNEN</sequence>
<name>A0A6C0DIW1_9ZZZZ</name>
<dbReference type="EMBL" id="MN739627">
    <property type="protein sequence ID" value="QHT16878.1"/>
    <property type="molecule type" value="Genomic_DNA"/>
</dbReference>